<accession>A0A3P8DD14</accession>
<reference evidence="8 9" key="1">
    <citation type="submission" date="2018-11" db="EMBL/GenBank/DDBJ databases">
        <authorList>
            <consortium name="Pathogen Informatics"/>
        </authorList>
    </citation>
    <scope>NUCLEOTIDE SEQUENCE [LARGE SCALE GENOMIC DNA]</scope>
</reference>
<evidence type="ECO:0000256" key="6">
    <source>
        <dbReference type="ARBA" id="ARBA00023242"/>
    </source>
</evidence>
<keyword evidence="9" id="KW-1185">Reference proteome</keyword>
<dbReference type="PROSITE" id="PS50166">
    <property type="entry name" value="IMPORTIN_B_NT"/>
    <property type="match status" value="1"/>
</dbReference>
<dbReference type="InterPro" id="IPR016024">
    <property type="entry name" value="ARM-type_fold"/>
</dbReference>
<reference evidence="10" key="2">
    <citation type="submission" date="2019-09" db="UniProtKB">
        <authorList>
            <consortium name="WormBaseParasite"/>
        </authorList>
    </citation>
    <scope>IDENTIFICATION</scope>
</reference>
<keyword evidence="3" id="KW-0813">Transport</keyword>
<evidence type="ECO:0000313" key="10">
    <source>
        <dbReference type="WBParaSite" id="HPBE_0002204701-mRNA-1"/>
    </source>
</evidence>
<dbReference type="EMBL" id="UZAH01033597">
    <property type="protein sequence ID" value="VDP29974.1"/>
    <property type="molecule type" value="Genomic_DNA"/>
</dbReference>
<dbReference type="Proteomes" id="UP000050761">
    <property type="component" value="Unassembled WGS sequence"/>
</dbReference>
<sequence>CSKRDGFVPELLRIIADRNVAEPVQQSAAIYFKLAISKSWEAPDDDDSDDHDADAHYISDEDKNFVKANLLNVMCEATDASRFKRSKEKETIAVPISKIEPLVFYHCNQLLNNQSAEAVVIKKQGLKTIYVLTQLDTIEDRDERAHTVWWKCKKWAIKLLDRVFDRYGSPNQVPVNYVVFAKHFLTKWSSDILEVIMRLLNAQRNNIYVSDRDLIKNVLFPLLCYNDEDEEICFLSDIFEDMHSPVCEAGTLLRGLAKRKDIVQPVLAFAIQVLTRASSAREVEGALRVLGELDAQLTKSKAVNSLVRCLCSPDEELPVKVEAALAIQSILKNQEKAHALLEPCVKDIIVHVLEIVAKTQVEDVVRVVDELLEHFLDTSNLFLQIISGPGECDQTHALMSLIPTITNILDVVEDHQEIMVQVEPSILKIIKYILVEEKIDLFHVLHLYLVTDTDSFLAFPERLKAFMDMCQMTLEASYLVHGLGRIL</sequence>
<protein>
    <submittedName>
        <fullName evidence="10">Importin N-terminal domain-containing protein</fullName>
    </submittedName>
</protein>
<dbReference type="GO" id="GO:0031267">
    <property type="term" value="F:small GTPase binding"/>
    <property type="evidence" value="ECO:0007669"/>
    <property type="project" value="InterPro"/>
</dbReference>
<evidence type="ECO:0000313" key="8">
    <source>
        <dbReference type="EMBL" id="VDP29974.1"/>
    </source>
</evidence>
<dbReference type="GO" id="GO:0006606">
    <property type="term" value="P:protein import into nucleus"/>
    <property type="evidence" value="ECO:0007669"/>
    <property type="project" value="TreeGrafter"/>
</dbReference>
<evidence type="ECO:0000259" key="7">
    <source>
        <dbReference type="PROSITE" id="PS50166"/>
    </source>
</evidence>
<name>A0A183GHK3_HELPZ</name>
<dbReference type="GO" id="GO:0005829">
    <property type="term" value="C:cytosol"/>
    <property type="evidence" value="ECO:0007669"/>
    <property type="project" value="TreeGrafter"/>
</dbReference>
<proteinExistence type="predicted"/>
<dbReference type="InterPro" id="IPR001494">
    <property type="entry name" value="Importin-beta_N"/>
</dbReference>
<dbReference type="SUPFAM" id="SSF48371">
    <property type="entry name" value="ARM repeat"/>
    <property type="match status" value="1"/>
</dbReference>
<evidence type="ECO:0000256" key="4">
    <source>
        <dbReference type="ARBA" id="ARBA00022490"/>
    </source>
</evidence>
<dbReference type="InterPro" id="IPR011989">
    <property type="entry name" value="ARM-like"/>
</dbReference>
<evidence type="ECO:0000313" key="9">
    <source>
        <dbReference type="Proteomes" id="UP000050761"/>
    </source>
</evidence>
<evidence type="ECO:0000256" key="1">
    <source>
        <dbReference type="ARBA" id="ARBA00004123"/>
    </source>
</evidence>
<comment type="subcellular location">
    <subcellularLocation>
        <location evidence="2">Cytoplasm</location>
    </subcellularLocation>
    <subcellularLocation>
        <location evidence="1">Nucleus</location>
    </subcellularLocation>
</comment>
<keyword evidence="4" id="KW-0963">Cytoplasm</keyword>
<evidence type="ECO:0000256" key="5">
    <source>
        <dbReference type="ARBA" id="ARBA00022927"/>
    </source>
</evidence>
<dbReference type="PANTHER" id="PTHR10997">
    <property type="entry name" value="IMPORTIN-7, 8, 11"/>
    <property type="match status" value="1"/>
</dbReference>
<organism evidence="9 10">
    <name type="scientific">Heligmosomoides polygyrus</name>
    <name type="common">Parasitic roundworm</name>
    <dbReference type="NCBI Taxonomy" id="6339"/>
    <lineage>
        <taxon>Eukaryota</taxon>
        <taxon>Metazoa</taxon>
        <taxon>Ecdysozoa</taxon>
        <taxon>Nematoda</taxon>
        <taxon>Chromadorea</taxon>
        <taxon>Rhabditida</taxon>
        <taxon>Rhabditina</taxon>
        <taxon>Rhabditomorpha</taxon>
        <taxon>Strongyloidea</taxon>
        <taxon>Heligmosomidae</taxon>
        <taxon>Heligmosomoides</taxon>
    </lineage>
</organism>
<dbReference type="OrthoDB" id="760868at2759"/>
<feature type="domain" description="Importin N-terminal" evidence="7">
    <location>
        <begin position="1"/>
        <end position="76"/>
    </location>
</feature>
<dbReference type="WBParaSite" id="HPBE_0002204701-mRNA-1">
    <property type="protein sequence ID" value="HPBE_0002204701-mRNA-1"/>
    <property type="gene ID" value="HPBE_0002204701"/>
</dbReference>
<evidence type="ECO:0000256" key="3">
    <source>
        <dbReference type="ARBA" id="ARBA00022448"/>
    </source>
</evidence>
<evidence type="ECO:0000256" key="2">
    <source>
        <dbReference type="ARBA" id="ARBA00004496"/>
    </source>
</evidence>
<dbReference type="Gene3D" id="1.25.10.10">
    <property type="entry name" value="Leucine-rich Repeat Variant"/>
    <property type="match status" value="2"/>
</dbReference>
<dbReference type="GO" id="GO:0005635">
    <property type="term" value="C:nuclear envelope"/>
    <property type="evidence" value="ECO:0007669"/>
    <property type="project" value="TreeGrafter"/>
</dbReference>
<accession>A0A183GHK3</accession>
<gene>
    <name evidence="8" type="ORF">HPBE_LOCUS22046</name>
</gene>
<dbReference type="PANTHER" id="PTHR10997:SF18">
    <property type="entry name" value="D-IMPORTIN 7_RANBP7"/>
    <property type="match status" value="1"/>
</dbReference>
<keyword evidence="5" id="KW-0653">Protein transport</keyword>
<dbReference type="Pfam" id="PF03810">
    <property type="entry name" value="IBN_N"/>
    <property type="match status" value="1"/>
</dbReference>
<dbReference type="AlphaFoldDB" id="A0A183GHK3"/>
<keyword evidence="6" id="KW-0539">Nucleus</keyword>